<keyword evidence="2" id="KW-0863">Zinc-finger</keyword>
<feature type="compositionally biased region" description="Polar residues" evidence="6">
    <location>
        <begin position="507"/>
        <end position="516"/>
    </location>
</feature>
<dbReference type="PANTHER" id="PTHR33304:SF9">
    <property type="entry name" value="RING_FYVE_PHD ZINC FINGER SUPERFAMILY PROTEIN"/>
    <property type="match status" value="1"/>
</dbReference>
<feature type="compositionally biased region" description="Polar residues" evidence="6">
    <location>
        <begin position="1228"/>
        <end position="1243"/>
    </location>
</feature>
<feature type="region of interest" description="Disordered" evidence="6">
    <location>
        <begin position="355"/>
        <end position="516"/>
    </location>
</feature>
<dbReference type="GO" id="GO:0008270">
    <property type="term" value="F:zinc ion binding"/>
    <property type="evidence" value="ECO:0007669"/>
    <property type="project" value="UniProtKB-KW"/>
</dbReference>
<feature type="region of interest" description="Disordered" evidence="6">
    <location>
        <begin position="200"/>
        <end position="261"/>
    </location>
</feature>
<evidence type="ECO:0000313" key="9">
    <source>
        <dbReference type="Proteomes" id="UP000077755"/>
    </source>
</evidence>
<evidence type="ECO:0000256" key="6">
    <source>
        <dbReference type="SAM" id="MobiDB-lite"/>
    </source>
</evidence>
<gene>
    <name evidence="8" type="ORF">DCAR_0310214</name>
</gene>
<keyword evidence="3" id="KW-0862">Zinc</keyword>
<sequence>MLFKRRIITTTLTITKIYCVLSFKLLNYYDNNAGDSNFISDFEQMSGLEGIDDKIESVSDLNQDKIDKVGVRSEPPAVECPKVEAEYDSDDLPTKALNSAQQKKELEKAGELLSSTDAKETVTHHGSPNESDASDIVEQDVKVCDICGDAGREELLAVCCRCSEGAEHTYCMRDMLEKLPEGEWLCEDCKFDERKAQEKAKYNTVDGDELEAETDSSHVKLSRKRKSDDAEVSSVAKRQVLEPPIRSPKTSSPRRVDALFRDSSFKNLDRGKVKPAHQNTTTLQTGNSAIHAAGPQDARLNTSRGNLFKSKSFSSASAKPKVKLVDDIVPQKQKSNREAAPLDAKGGLCRSMGKSMSFRSVNSGRLNSTDSKVKMLSPKFSHGQDIKGQKHTKERSLFERKNSIRLERPLVNSTGASSTSSSPRVDRSASIRDETVPVSSTSNKRELKAVSSDSKLTQLSRPANKVMCKDSEVSIPSGEGTRQLSSASGIGSRVEKSIQARVRDDSSSTSLSTERQISIPDHARESTNVVENVKEISVSHPKHSTAGGKITPCQKCKDVGHSADFCTIDSPKQSLASDVHTSRSSKEAIYKDNKLKAAIEAAMLKKPGIYRKNKAPDQSVELGVSGNVNSELCTQDQLSNTRNPKKLVSAEGQSKEVASTWNFNTEFPKLTTGTNVKQFTNSAEAVTALSHRPIPHADGKSITMELPTPWSISGLSVVPAIPEHDYIWQGCFEVHRSGKLPDLYDGFQAHLSACASPRVLETMKKFPSTVLLNEVPRWSAWPIQFEETGVNEDHIALYFFARDCESYEKGYKSILDTIMRNDLALKGNVDGVEILIYPSNHLPVKYQRWNMMFFFWGVFRGKRNSCLNQVLGSPKKIANSRDMPTASMSSIEATSPLVSIEKELPTCNRTLKLASDDNSLINLQRLPAAKTKNGDGDCKAVSDLQQNDCVTSPKEQGSGLDCKSVPTYQMKPPLARQDNRSRSASLEGPVDKECKVNEEPKSAVQVASSSSCSDASVEKKTGRRNTRFDMRPLTSIEHLGEVNNKEQLIPKNSKIEGPSEVIEERGAVRFSSNKEFNSWPLSHRKRSGFDPPASESEATFVGSNLAVHGINRNRRFEDEDINKKQKLDYSDLYGLGDRTSSSTDGPQLQVSASSFMKKRYDEASNETLISRTPGNAERHFFPVDPNHVKHIDLGDNSVLGKSALSVEHEPLKSKIPNLNLALGDDTQAENNNQDQPSGRTVMTSEEDASAALSLSLAFPFADKEQAGQQVATKGLPPPGRQQELNFLKGFSAK</sequence>
<protein>
    <recommendedName>
        <fullName evidence="7">AIPP2-like SPOC-like domain-containing protein</fullName>
    </recommendedName>
</protein>
<dbReference type="GO" id="GO:0034244">
    <property type="term" value="P:negative regulation of transcription elongation by RNA polymerase II"/>
    <property type="evidence" value="ECO:0007669"/>
    <property type="project" value="InterPro"/>
</dbReference>
<dbReference type="EMBL" id="CP093345">
    <property type="protein sequence ID" value="WOG90967.1"/>
    <property type="molecule type" value="Genomic_DNA"/>
</dbReference>
<evidence type="ECO:0000256" key="3">
    <source>
        <dbReference type="ARBA" id="ARBA00022833"/>
    </source>
</evidence>
<keyword evidence="5" id="KW-0804">Transcription</keyword>
<dbReference type="SUPFAM" id="SSF57903">
    <property type="entry name" value="FYVE/PHD zinc finger"/>
    <property type="match status" value="1"/>
</dbReference>
<feature type="compositionally biased region" description="Polar residues" evidence="6">
    <location>
        <begin position="357"/>
        <end position="370"/>
    </location>
</feature>
<reference evidence="8" key="1">
    <citation type="journal article" date="2016" name="Nat. Genet.">
        <title>A high-quality carrot genome assembly provides new insights into carotenoid accumulation and asterid genome evolution.</title>
        <authorList>
            <person name="Iorizzo M."/>
            <person name="Ellison S."/>
            <person name="Senalik D."/>
            <person name="Zeng P."/>
            <person name="Satapoomin P."/>
            <person name="Huang J."/>
            <person name="Bowman M."/>
            <person name="Iovene M."/>
            <person name="Sanseverino W."/>
            <person name="Cavagnaro P."/>
            <person name="Yildiz M."/>
            <person name="Macko-Podgorni A."/>
            <person name="Moranska E."/>
            <person name="Grzebelus E."/>
            <person name="Grzebelus D."/>
            <person name="Ashrafi H."/>
            <person name="Zheng Z."/>
            <person name="Cheng S."/>
            <person name="Spooner D."/>
            <person name="Van Deynze A."/>
            <person name="Simon P."/>
        </authorList>
    </citation>
    <scope>NUCLEOTIDE SEQUENCE</scope>
    <source>
        <tissue evidence="8">Leaf</tissue>
    </source>
</reference>
<dbReference type="InterPro" id="IPR013083">
    <property type="entry name" value="Znf_RING/FYVE/PHD"/>
</dbReference>
<dbReference type="PANTHER" id="PTHR33304">
    <property type="match status" value="1"/>
</dbReference>
<accession>A0AAF0WJE4</accession>
<evidence type="ECO:0000259" key="7">
    <source>
        <dbReference type="Pfam" id="PF23121"/>
    </source>
</evidence>
<feature type="region of interest" description="Disordered" evidence="6">
    <location>
        <begin position="998"/>
        <end position="1022"/>
    </location>
</feature>
<evidence type="ECO:0000313" key="8">
    <source>
        <dbReference type="EMBL" id="WOG90967.1"/>
    </source>
</evidence>
<dbReference type="InterPro" id="IPR056280">
    <property type="entry name" value="AIPP2-like_SPOC"/>
</dbReference>
<feature type="compositionally biased region" description="Low complexity" evidence="6">
    <location>
        <begin position="1002"/>
        <end position="1015"/>
    </location>
</feature>
<feature type="compositionally biased region" description="Basic and acidic residues" evidence="6">
    <location>
        <begin position="493"/>
        <end position="506"/>
    </location>
</feature>
<dbReference type="Pfam" id="PF23121">
    <property type="entry name" value="SPOC_AIPP2"/>
    <property type="match status" value="1"/>
</dbReference>
<feature type="region of interest" description="Disordered" evidence="6">
    <location>
        <begin position="1224"/>
        <end position="1246"/>
    </location>
</feature>
<organism evidence="8 9">
    <name type="scientific">Daucus carota subsp. sativus</name>
    <name type="common">Carrot</name>
    <dbReference type="NCBI Taxonomy" id="79200"/>
    <lineage>
        <taxon>Eukaryota</taxon>
        <taxon>Viridiplantae</taxon>
        <taxon>Streptophyta</taxon>
        <taxon>Embryophyta</taxon>
        <taxon>Tracheophyta</taxon>
        <taxon>Spermatophyta</taxon>
        <taxon>Magnoliopsida</taxon>
        <taxon>eudicotyledons</taxon>
        <taxon>Gunneridae</taxon>
        <taxon>Pentapetalae</taxon>
        <taxon>asterids</taxon>
        <taxon>campanulids</taxon>
        <taxon>Apiales</taxon>
        <taxon>Apiaceae</taxon>
        <taxon>Apioideae</taxon>
        <taxon>Scandiceae</taxon>
        <taxon>Daucinae</taxon>
        <taxon>Daucus</taxon>
        <taxon>Daucus sect. Daucus</taxon>
    </lineage>
</organism>
<evidence type="ECO:0000256" key="2">
    <source>
        <dbReference type="ARBA" id="ARBA00022771"/>
    </source>
</evidence>
<evidence type="ECO:0000256" key="5">
    <source>
        <dbReference type="ARBA" id="ARBA00023163"/>
    </source>
</evidence>
<dbReference type="Proteomes" id="UP000077755">
    <property type="component" value="Chromosome 3"/>
</dbReference>
<dbReference type="InterPro" id="IPR011011">
    <property type="entry name" value="Znf_FYVE_PHD"/>
</dbReference>
<feature type="compositionally biased region" description="Basic and acidic residues" evidence="6">
    <location>
        <begin position="394"/>
        <end position="408"/>
    </location>
</feature>
<dbReference type="GO" id="GO:0140566">
    <property type="term" value="F:histone reader activity"/>
    <property type="evidence" value="ECO:0007669"/>
    <property type="project" value="InterPro"/>
</dbReference>
<feature type="domain" description="AIPP2-like SPOC-like" evidence="7">
    <location>
        <begin position="728"/>
        <end position="859"/>
    </location>
</feature>
<proteinExistence type="predicted"/>
<feature type="region of interest" description="Disordered" evidence="6">
    <location>
        <begin position="108"/>
        <end position="134"/>
    </location>
</feature>
<keyword evidence="9" id="KW-1185">Reference proteome</keyword>
<feature type="compositionally biased region" description="Polar residues" evidence="6">
    <location>
        <begin position="480"/>
        <end position="489"/>
    </location>
</feature>
<reference evidence="8" key="2">
    <citation type="submission" date="2022-03" db="EMBL/GenBank/DDBJ databases">
        <title>Draft title - Genomic analysis of global carrot germplasm unveils the trajectory of domestication and the origin of high carotenoid orange carrot.</title>
        <authorList>
            <person name="Iorizzo M."/>
            <person name="Ellison S."/>
            <person name="Senalik D."/>
            <person name="Macko-Podgorni A."/>
            <person name="Grzebelus D."/>
            <person name="Bostan H."/>
            <person name="Rolling W."/>
            <person name="Curaba J."/>
            <person name="Simon P."/>
        </authorList>
    </citation>
    <scope>NUCLEOTIDE SEQUENCE</scope>
    <source>
        <tissue evidence="8">Leaf</tissue>
    </source>
</reference>
<evidence type="ECO:0000256" key="4">
    <source>
        <dbReference type="ARBA" id="ARBA00023015"/>
    </source>
</evidence>
<feature type="compositionally biased region" description="Polar residues" evidence="6">
    <location>
        <begin position="451"/>
        <end position="461"/>
    </location>
</feature>
<feature type="compositionally biased region" description="Low complexity" evidence="6">
    <location>
        <begin position="413"/>
        <end position="423"/>
    </location>
</feature>
<feature type="region of interest" description="Disordered" evidence="6">
    <location>
        <begin position="1265"/>
        <end position="1293"/>
    </location>
</feature>
<feature type="compositionally biased region" description="Basic and acidic residues" evidence="6">
    <location>
        <begin position="424"/>
        <end position="435"/>
    </location>
</feature>
<keyword evidence="4" id="KW-0805">Transcription regulation</keyword>
<keyword evidence="1" id="KW-0479">Metal-binding</keyword>
<evidence type="ECO:0000256" key="1">
    <source>
        <dbReference type="ARBA" id="ARBA00022723"/>
    </source>
</evidence>
<name>A0AAF0WJE4_DAUCS</name>
<dbReference type="Gene3D" id="3.30.40.10">
    <property type="entry name" value="Zinc/RING finger domain, C3HC4 (zinc finger)"/>
    <property type="match status" value="1"/>
</dbReference>
<dbReference type="InterPro" id="IPR049914">
    <property type="entry name" value="PHD1-3/5-6"/>
</dbReference>